<dbReference type="EMBL" id="VTPC01001551">
    <property type="protein sequence ID" value="KAF2901562.1"/>
    <property type="molecule type" value="Genomic_DNA"/>
</dbReference>
<dbReference type="Pfam" id="PF00226">
    <property type="entry name" value="DnaJ"/>
    <property type="match status" value="1"/>
</dbReference>
<keyword evidence="1" id="KW-1133">Transmembrane helix</keyword>
<dbReference type="InterPro" id="IPR036869">
    <property type="entry name" value="J_dom_sf"/>
</dbReference>
<dbReference type="AlphaFoldDB" id="A0A8K0DDI5"/>
<dbReference type="SMART" id="SM00271">
    <property type="entry name" value="DnaJ"/>
    <property type="match status" value="1"/>
</dbReference>
<evidence type="ECO:0000313" key="3">
    <source>
        <dbReference type="EMBL" id="KAF2901562.1"/>
    </source>
</evidence>
<evidence type="ECO:0000313" key="4">
    <source>
        <dbReference type="Proteomes" id="UP000801492"/>
    </source>
</evidence>
<reference evidence="3" key="1">
    <citation type="submission" date="2019-08" db="EMBL/GenBank/DDBJ databases">
        <title>The genome of the North American firefly Photinus pyralis.</title>
        <authorList>
            <consortium name="Photinus pyralis genome working group"/>
            <person name="Fallon T.R."/>
            <person name="Sander Lower S.E."/>
            <person name="Weng J.-K."/>
        </authorList>
    </citation>
    <scope>NUCLEOTIDE SEQUENCE</scope>
    <source>
        <strain evidence="3">TRF0915ILg1</strain>
        <tissue evidence="3">Whole body</tissue>
    </source>
</reference>
<dbReference type="OrthoDB" id="445556at2759"/>
<dbReference type="InterPro" id="IPR052763">
    <property type="entry name" value="DnaJ_C4"/>
</dbReference>
<dbReference type="PROSITE" id="PS50076">
    <property type="entry name" value="DNAJ_2"/>
    <property type="match status" value="1"/>
</dbReference>
<dbReference type="InterPro" id="IPR001623">
    <property type="entry name" value="DnaJ_domain"/>
</dbReference>
<evidence type="ECO:0000259" key="2">
    <source>
        <dbReference type="PROSITE" id="PS50076"/>
    </source>
</evidence>
<feature type="domain" description="J" evidence="2">
    <location>
        <begin position="30"/>
        <end position="94"/>
    </location>
</feature>
<keyword evidence="1" id="KW-0472">Membrane</keyword>
<keyword evidence="1" id="KW-0812">Transmembrane</keyword>
<gene>
    <name evidence="3" type="ORF">ILUMI_04619</name>
</gene>
<dbReference type="PANTHER" id="PTHR44825:SF1">
    <property type="entry name" value="DNAJ HOMOLOG SUBFAMILY C MEMBER 4"/>
    <property type="match status" value="1"/>
</dbReference>
<comment type="caution">
    <text evidence="3">The sequence shown here is derived from an EMBL/GenBank/DDBJ whole genome shotgun (WGS) entry which is preliminary data.</text>
</comment>
<feature type="transmembrane region" description="Helical" evidence="1">
    <location>
        <begin position="158"/>
        <end position="178"/>
    </location>
</feature>
<name>A0A8K0DDI5_IGNLU</name>
<keyword evidence="4" id="KW-1185">Reference proteome</keyword>
<accession>A0A8K0DDI5</accession>
<dbReference type="CDD" id="cd06257">
    <property type="entry name" value="DnaJ"/>
    <property type="match status" value="1"/>
</dbReference>
<dbReference type="Gene3D" id="1.10.287.110">
    <property type="entry name" value="DnaJ domain"/>
    <property type="match status" value="1"/>
</dbReference>
<evidence type="ECO:0000256" key="1">
    <source>
        <dbReference type="SAM" id="Phobius"/>
    </source>
</evidence>
<sequence length="236" mass="27767">MCDRFLSKVVFRNIKTKFYSTHSKLNVPQTHYEVLGVPNDCSAKDIKDAYIKLSKKYHPDRNAAQGSQKQFVQVLEAYSILSKPDSRQHYDRQLMHGTAYDEHFQRGPPHYSAGGYSPGYGYDDPTFWTNRKKYYQGDHHRHNWYYGIPGLQRVSNGIIAFMCIIFTSIGVTLQFLAIRHSMTLKREVIQKQSEENRELLSKIEEDADRNGNEFQIQMIERRFRNNRFYQPSVPKE</sequence>
<dbReference type="SUPFAM" id="SSF46565">
    <property type="entry name" value="Chaperone J-domain"/>
    <property type="match status" value="1"/>
</dbReference>
<protein>
    <recommendedName>
        <fullName evidence="2">J domain-containing protein</fullName>
    </recommendedName>
</protein>
<dbReference type="PRINTS" id="PR00625">
    <property type="entry name" value="JDOMAIN"/>
</dbReference>
<organism evidence="3 4">
    <name type="scientific">Ignelater luminosus</name>
    <name type="common">Cucubano</name>
    <name type="synonym">Pyrophorus luminosus</name>
    <dbReference type="NCBI Taxonomy" id="2038154"/>
    <lineage>
        <taxon>Eukaryota</taxon>
        <taxon>Metazoa</taxon>
        <taxon>Ecdysozoa</taxon>
        <taxon>Arthropoda</taxon>
        <taxon>Hexapoda</taxon>
        <taxon>Insecta</taxon>
        <taxon>Pterygota</taxon>
        <taxon>Neoptera</taxon>
        <taxon>Endopterygota</taxon>
        <taxon>Coleoptera</taxon>
        <taxon>Polyphaga</taxon>
        <taxon>Elateriformia</taxon>
        <taxon>Elateroidea</taxon>
        <taxon>Elateridae</taxon>
        <taxon>Agrypninae</taxon>
        <taxon>Pyrophorini</taxon>
        <taxon>Ignelater</taxon>
    </lineage>
</organism>
<dbReference type="Proteomes" id="UP000801492">
    <property type="component" value="Unassembled WGS sequence"/>
</dbReference>
<proteinExistence type="predicted"/>
<dbReference type="PANTHER" id="PTHR44825">
    <property type="match status" value="1"/>
</dbReference>